<protein>
    <submittedName>
        <fullName evidence="1">Uncharacterized protein</fullName>
    </submittedName>
</protein>
<dbReference type="EMBL" id="APCN01008292">
    <property type="status" value="NOT_ANNOTATED_CDS"/>
    <property type="molecule type" value="Genomic_DNA"/>
</dbReference>
<organism evidence="1 2">
    <name type="scientific">Anopheles arabiensis</name>
    <name type="common">Mosquito</name>
    <dbReference type="NCBI Taxonomy" id="7173"/>
    <lineage>
        <taxon>Eukaryota</taxon>
        <taxon>Metazoa</taxon>
        <taxon>Ecdysozoa</taxon>
        <taxon>Arthropoda</taxon>
        <taxon>Hexapoda</taxon>
        <taxon>Insecta</taxon>
        <taxon>Pterygota</taxon>
        <taxon>Neoptera</taxon>
        <taxon>Endopterygota</taxon>
        <taxon>Diptera</taxon>
        <taxon>Nematocera</taxon>
        <taxon>Culicoidea</taxon>
        <taxon>Culicidae</taxon>
        <taxon>Anophelinae</taxon>
        <taxon>Anopheles</taxon>
    </lineage>
</organism>
<dbReference type="VEuPathDB" id="VectorBase:AARA008793"/>
<reference evidence="1" key="1">
    <citation type="submission" date="2022-08" db="UniProtKB">
        <authorList>
            <consortium name="EnsemblMetazoa"/>
        </authorList>
    </citation>
    <scope>IDENTIFICATION</scope>
    <source>
        <strain evidence="1">Dongola</strain>
    </source>
</reference>
<dbReference type="VEuPathDB" id="VectorBase:AARA21_010127"/>
<dbReference type="AlphaFoldDB" id="A0A182I5E1"/>
<dbReference type="Proteomes" id="UP000075840">
    <property type="component" value="Unassembled WGS sequence"/>
</dbReference>
<dbReference type="EnsemblMetazoa" id="AARA008793-RA">
    <property type="protein sequence ID" value="AARA008793-PA"/>
    <property type="gene ID" value="AARA008793"/>
</dbReference>
<evidence type="ECO:0000313" key="2">
    <source>
        <dbReference type="Proteomes" id="UP000075840"/>
    </source>
</evidence>
<name>A0A182I5E1_ANOAR</name>
<evidence type="ECO:0000313" key="1">
    <source>
        <dbReference type="EnsemblMetazoa" id="AARA008793-PA"/>
    </source>
</evidence>
<sequence length="179" mass="20678">MLVGKLGAAEHDRYLSFILPRRSSEFSFKETIAKLAVLFDVQESLISKRYKCLQLTRKPEEDLLTYACRVNKSCVEFELSKLDEEQLKCLLFVCGLREERDVEVRTRLLAKIEDREQITLQQLHWVQYCGYKSHKCQDCGRIGHRKGHCNTANQKGKFRHSPSVETRIVTVNACAVAVN</sequence>
<keyword evidence="2" id="KW-1185">Reference proteome</keyword>
<accession>A0A182I5E1</accession>
<proteinExistence type="predicted"/>